<dbReference type="InParanoid" id="F0VEX2"/>
<feature type="compositionally biased region" description="Basic and acidic residues" evidence="1">
    <location>
        <begin position="604"/>
        <end position="617"/>
    </location>
</feature>
<feature type="region of interest" description="Disordered" evidence="1">
    <location>
        <begin position="2953"/>
        <end position="2975"/>
    </location>
</feature>
<feature type="compositionally biased region" description="Polar residues" evidence="1">
    <location>
        <begin position="1946"/>
        <end position="1955"/>
    </location>
</feature>
<dbReference type="Proteomes" id="UP000007494">
    <property type="component" value="Chromosome VIIa"/>
</dbReference>
<feature type="compositionally biased region" description="Basic and acidic residues" evidence="1">
    <location>
        <begin position="2391"/>
        <end position="2419"/>
    </location>
</feature>
<dbReference type="EMBL" id="FR823388">
    <property type="protein sequence ID" value="CBZ52266.1"/>
    <property type="molecule type" value="Genomic_DNA"/>
</dbReference>
<feature type="compositionally biased region" description="Basic and acidic residues" evidence="1">
    <location>
        <begin position="82"/>
        <end position="97"/>
    </location>
</feature>
<feature type="region of interest" description="Disordered" evidence="1">
    <location>
        <begin position="1531"/>
        <end position="1554"/>
    </location>
</feature>
<proteinExistence type="predicted"/>
<feature type="compositionally biased region" description="Basic and acidic residues" evidence="1">
    <location>
        <begin position="3313"/>
        <end position="3339"/>
    </location>
</feature>
<feature type="region of interest" description="Disordered" evidence="1">
    <location>
        <begin position="665"/>
        <end position="768"/>
    </location>
</feature>
<feature type="region of interest" description="Disordered" evidence="1">
    <location>
        <begin position="1658"/>
        <end position="1692"/>
    </location>
</feature>
<dbReference type="VEuPathDB" id="ToxoDB:NCLIV_020530"/>
<feature type="region of interest" description="Disordered" evidence="1">
    <location>
        <begin position="1"/>
        <end position="128"/>
    </location>
</feature>
<evidence type="ECO:0000256" key="1">
    <source>
        <dbReference type="SAM" id="MobiDB-lite"/>
    </source>
</evidence>
<feature type="compositionally biased region" description="Basic and acidic residues" evidence="1">
    <location>
        <begin position="2227"/>
        <end position="2236"/>
    </location>
</feature>
<feature type="compositionally biased region" description="Low complexity" evidence="1">
    <location>
        <begin position="910"/>
        <end position="919"/>
    </location>
</feature>
<dbReference type="InterPro" id="IPR032691">
    <property type="entry name" value="Mon2/Sec7/BIG1-like_HUS"/>
</dbReference>
<dbReference type="OrthoDB" id="294853at2759"/>
<feature type="compositionally biased region" description="Basic and acidic residues" evidence="1">
    <location>
        <begin position="2358"/>
        <end position="2367"/>
    </location>
</feature>
<feature type="compositionally biased region" description="Basic and acidic residues" evidence="1">
    <location>
        <begin position="515"/>
        <end position="525"/>
    </location>
</feature>
<dbReference type="GeneID" id="13444110"/>
<feature type="region of interest" description="Disordered" evidence="1">
    <location>
        <begin position="284"/>
        <end position="316"/>
    </location>
</feature>
<feature type="compositionally biased region" description="Low complexity" evidence="1">
    <location>
        <begin position="2375"/>
        <end position="2387"/>
    </location>
</feature>
<organism evidence="3 4">
    <name type="scientific">Neospora caninum (strain Liverpool)</name>
    <dbReference type="NCBI Taxonomy" id="572307"/>
    <lineage>
        <taxon>Eukaryota</taxon>
        <taxon>Sar</taxon>
        <taxon>Alveolata</taxon>
        <taxon>Apicomplexa</taxon>
        <taxon>Conoidasida</taxon>
        <taxon>Coccidia</taxon>
        <taxon>Eucoccidiorida</taxon>
        <taxon>Eimeriorina</taxon>
        <taxon>Sarcocystidae</taxon>
        <taxon>Neospora</taxon>
    </lineage>
</organism>
<feature type="region of interest" description="Disordered" evidence="1">
    <location>
        <begin position="905"/>
        <end position="939"/>
    </location>
</feature>
<evidence type="ECO:0000313" key="4">
    <source>
        <dbReference type="Proteomes" id="UP000007494"/>
    </source>
</evidence>
<feature type="region of interest" description="Disordered" evidence="1">
    <location>
        <begin position="513"/>
        <end position="532"/>
    </location>
</feature>
<feature type="region of interest" description="Disordered" evidence="1">
    <location>
        <begin position="3111"/>
        <end position="3177"/>
    </location>
</feature>
<feature type="compositionally biased region" description="Basic and acidic residues" evidence="1">
    <location>
        <begin position="1961"/>
        <end position="1970"/>
    </location>
</feature>
<feature type="region of interest" description="Disordered" evidence="1">
    <location>
        <begin position="1944"/>
        <end position="1978"/>
    </location>
</feature>
<feature type="compositionally biased region" description="Basic and acidic residues" evidence="1">
    <location>
        <begin position="2670"/>
        <end position="2691"/>
    </location>
</feature>
<feature type="compositionally biased region" description="Low complexity" evidence="1">
    <location>
        <begin position="3649"/>
        <end position="3660"/>
    </location>
</feature>
<feature type="region of interest" description="Disordered" evidence="1">
    <location>
        <begin position="572"/>
        <end position="633"/>
    </location>
</feature>
<feature type="compositionally biased region" description="Low complexity" evidence="1">
    <location>
        <begin position="2290"/>
        <end position="2303"/>
    </location>
</feature>
<gene>
    <name evidence="3" type="ORF">NCLIV_020530</name>
</gene>
<evidence type="ECO:0000259" key="2">
    <source>
        <dbReference type="Pfam" id="PF12783"/>
    </source>
</evidence>
<feature type="region of interest" description="Disordered" evidence="1">
    <location>
        <begin position="3001"/>
        <end position="3060"/>
    </location>
</feature>
<feature type="compositionally biased region" description="Basic and acidic residues" evidence="1">
    <location>
        <begin position="3348"/>
        <end position="3381"/>
    </location>
</feature>
<feature type="compositionally biased region" description="Basic and acidic residues" evidence="1">
    <location>
        <begin position="2127"/>
        <end position="2149"/>
    </location>
</feature>
<feature type="region of interest" description="Disordered" evidence="1">
    <location>
        <begin position="2649"/>
        <end position="2705"/>
    </location>
</feature>
<dbReference type="OMA" id="WAYFESS"/>
<feature type="region of interest" description="Disordered" evidence="1">
    <location>
        <begin position="1442"/>
        <end position="1461"/>
    </location>
</feature>
<feature type="region of interest" description="Disordered" evidence="1">
    <location>
        <begin position="2347"/>
        <end position="2419"/>
    </location>
</feature>
<keyword evidence="4" id="KW-1185">Reference proteome</keyword>
<feature type="region of interest" description="Disordered" evidence="1">
    <location>
        <begin position="1168"/>
        <end position="1229"/>
    </location>
</feature>
<accession>F0VEX2</accession>
<feature type="region of interest" description="Disordered" evidence="1">
    <location>
        <begin position="2124"/>
        <end position="2149"/>
    </location>
</feature>
<reference evidence="4" key="1">
    <citation type="journal article" date="2012" name="PLoS Pathog.">
        <title>Comparative genomics of the apicomplexan parasites Toxoplasma gondii and Neospora caninum: Coccidia differing in host range and transmission strategy.</title>
        <authorList>
            <person name="Reid A.J."/>
            <person name="Vermont S.J."/>
            <person name="Cotton J.A."/>
            <person name="Harris D."/>
            <person name="Hill-Cawthorne G.A."/>
            <person name="Konen-Waisman S."/>
            <person name="Latham S.M."/>
            <person name="Mourier T."/>
            <person name="Norton R."/>
            <person name="Quail M.A."/>
            <person name="Sanders M."/>
            <person name="Shanmugam D."/>
            <person name="Sohal A."/>
            <person name="Wasmuth J.D."/>
            <person name="Brunk B."/>
            <person name="Grigg M.E."/>
            <person name="Howard J.C."/>
            <person name="Parkinson J."/>
            <person name="Roos D.S."/>
            <person name="Trees A.J."/>
            <person name="Berriman M."/>
            <person name="Pain A."/>
            <person name="Wastling J.M."/>
        </authorList>
    </citation>
    <scope>NUCLEOTIDE SEQUENCE [LARGE SCALE GENOMIC DNA]</scope>
    <source>
        <strain evidence="4">Liverpool</strain>
    </source>
</reference>
<dbReference type="eggNOG" id="ENOG502STYM">
    <property type="taxonomic scope" value="Eukaryota"/>
</dbReference>
<protein>
    <recommendedName>
        <fullName evidence="2">Mon2/Sec7/BIG1-like HUS domain-containing protein</fullName>
    </recommendedName>
</protein>
<feature type="compositionally biased region" description="Basic and acidic residues" evidence="1">
    <location>
        <begin position="752"/>
        <end position="761"/>
    </location>
</feature>
<evidence type="ECO:0000313" key="3">
    <source>
        <dbReference type="EMBL" id="CBZ52266.1"/>
    </source>
</evidence>
<feature type="compositionally biased region" description="Basic and acidic residues" evidence="1">
    <location>
        <begin position="3424"/>
        <end position="3440"/>
    </location>
</feature>
<feature type="region of interest" description="Disordered" evidence="1">
    <location>
        <begin position="3306"/>
        <end position="3392"/>
    </location>
</feature>
<name>F0VEX2_NEOCL</name>
<feature type="compositionally biased region" description="Basic and acidic residues" evidence="1">
    <location>
        <begin position="2247"/>
        <end position="2262"/>
    </location>
</feature>
<feature type="region of interest" description="Disordered" evidence="1">
    <location>
        <begin position="3422"/>
        <end position="3508"/>
    </location>
</feature>
<dbReference type="RefSeq" id="XP_003882298.1">
    <property type="nucleotide sequence ID" value="XM_003882249.1"/>
</dbReference>
<feature type="compositionally biased region" description="Basic and acidic residues" evidence="1">
    <location>
        <begin position="3166"/>
        <end position="3177"/>
    </location>
</feature>
<feature type="region of interest" description="Disordered" evidence="1">
    <location>
        <begin position="2227"/>
        <end position="2306"/>
    </location>
</feature>
<sequence length="3994" mass="423015">MATGGPGDLGEPPGVSEETRGEVASSQPAPGSESHEVETHAPHAKREQAAACPSDQPRNDDAGNRLSSGAPNAPANPYGSRVHADSDRPREATHIEPARFQSRPRAELSSPGNAATGRCEGSRHHSAQVLEQHERRLQLLARYQRHQTRVVASSRAVETELLTLCGETKKKAPHVKEAAERALLHIQDFRDKAEASIETLSRAASSASSFAEEAAAAEAAEAIFRSFPVKEVLLVASHAVRTHSSKISLLALSLLQRLLTSHQRQLLLLPCAPEDSLLLPWPTPARAHEEEPDDGSDSGTASASRTLPAGVSAPSSRCVGLTASEERADNAACADSARHFTSLDSSSDVGLPVDVWRLREQAEAELAATAASDVLLLLAVLEELLFRHQGDDEHFVQLKVLQTALLLLAPDSSVAADASVAHRLLRLFFSLYRQASGGASPLALVVSSVSSPADPRLFAGNGAQTLAAGSGGGAHSSAVSHTACAAMTQLAACLVDAAGRALNAQRIRDRRWRGGTRDAVGKTDDGAEGTEAVGPRALIASASDALQTASWTRPLEELLAVPSLAGAAEGLHAPLGDLNPQQRAKPQGADEGGDALEEGCGFQEEAHEAADRAERRAPSQQWSSEEERPPRWSVETPGAVATLEQLLTQLCANCRGISSGALSERTDISSSFCSPGKEAPGGGQRENGDEAEPSAFQETLAQSASSHGAQTAAQSCEAVQGGRSESSSWSPFSRPTFSFFSSPGRGGSGTARGEDKESSRENRRRSSSRPVATDFLLLHLPRGVAVHLLENCMRRGGPLFVQHRGLMRILKQEICPALRELLLHHAYEFVTLVRALRVFIFVARQFGPFLLDELQTLLPAILRRTEADAPLWQRVVALETIKEICGRPALLLLLHAGGREQCWGGQTRPRFSSRASASSLEGEDEHGEARKTKMVPAAERGPEDESIVTALVEALGKTVHQLCFVGSFDSQARLLSTLDLVQPPYLSPLILPVLLPADAVLLLLSALPNALEPCPPSRSAAQEGARFLASTGCFDLSAGRYAVSPSPLSGAACAAAVCAWSALCREEDEARPHVSRAEGQRSEGKKLRRKDRVFRWDFKTASKKPKDRNTRLLDKASDLASACDGPSATKSQSTSFSQQLHASIAVGLALDGLLNIVESLCLLSFSPDAPTTSLGPESRAPTRARLKNSEREQQGSEEEAKREGEVGEDSRERRERRSADQEASGREGGVCEVPWSDALLLPQQQYLPLPLTRHQAICRTILGAAWGPILSAVTLIFSAISSPSCEAPNASAPDAPSPLHLLPLMQCLHNLVCLSCVFRLEAARLALVLCLARFALPFSAEGRASSQASSSSTAKAGFSSSGHVSENGGSAGFADVASPASSHARKTHPFWPMPPGFSLGGFFAPSSRPASLSSSFPLASSGAGGASAAAEGAEGDRFLRRGSAAVGAPPGPQGLSASRREDETLLASSPLSSLSLSCFTSLLSICGYFGNILGTRSWAAALRALQELHALLQLRGLLGPPLALADLQPRTMPTAGSEADDEERRQAAARGPAPLSPSEIVALLEMLQQLQGGGLNPAREEKESRAARAEGLDGDLMREVFHFMKKKQRAQCAPGVSSCPSVSARSGAAAPRSLQALTLCVKVRLTAVAAAATEQGPGLLMETSHEPPFSAPISPETLAARPSASTGTAPTSDAAAGARLVAAPPGELSLQQFNQDVLLRLAASLELLFDFFPLSLSDEGLDALVAALGRLALQQPLDPHAPSGTPPERAQSAQADPPALTSDLPASPLSGPPSSPLPSSLSSPLFAASTAPRVGQTFRLPEAAGAPHASGSTAPREIVYSLPSSSASSWAYFESSWAGAEARSEEEDIQSFPLGRLVELCFFNLHRPCFPRLAQGLLAPLVSLATASRAKSDAQVGAVSALCIALELLLPALRCRSRARLRWTPSARSPETQKPPTGPERTQELTERRTGAARGAAAGASLEGRLGDADGVNGERDGETRGEASPSWILCREYFLARLGVFAGDAEGEGNAVRSQIREEDEEDQLALLAPLCSLLIAAFPGSRLRAMLALHRLLTRRGDCLLPRGWACIFSALGTATELQLGGAYQRVLRRLAALTAEESVTGAREGARDAEKTTQEGNEVEAREGRTEIEGRGGLGLEREIKALFALFELLVQDFVEDVPLSPGWRTLAASIAAFARCSSLGSSMAFRAVGFLWSLADALGRRQRWTDSSEKRGATSRPPGAAHAAEEREGEPMHEERNGSCDGSAGEDGREKGVARGSARVEPCERAPASAVSPPASPRWSSERGVSIESLWTELFLLLRLLAIDPRPEVRNCALRSLTSAVRTHGLSPAPPRGQGEETGDRQESGPTPVKAAAQTRGKAAATTEIASKAEADSWDLRSGAEPDREEDARRPRDEKRDWSWERCVLDIVVATLSDVHSAYTRVRVTVQRERREAQEGDSTGTGRVDVGVEAVASAACRLLLLVQEALLSPHSAAEILVAAAKTLADILKLPQARVELSSLRSVSGGLGRGGELSNAPQSVWSFGWEIYWRFVLHLLSPVPPSAELTSTPSSVSLSVSLPNGDGASLPSSSAPVVGVRQMREAIPDRLVEVLTTKMHEVLEASSACVGAKRGWYSARDLERRKADVDGSLSLSRPESVAPGGSAATNQRERDGLGKKAAPEKKALEAEGRPVPVSKDAGDAAGAERDEDLFPLLESVVAFQLYLVLLTNPAYIRRYGRRIDGALDGLLSQAGEGERRVEAGSKVIAAPKDARRAETPGCRFSSPQEGVARGAFDKAAAEASGTADFECEAEPADESDGSFAANGGEGVDLLSTLCRGRSQPSLPLSRPGGCALPSSLVLSVLNFARTAPSPALSLPLCSSSPHLSSPTCGLFPTPPLFAALLASTELQKASLHSLVTALPVYVGSAPQRGAEPSGHRAPVVQASESFREASVHGYPASGEDVSGSPTSPWAVSAVSRNPFQSGQQEEQEVGQAEGAELGVPDEEAKNPFSPSVSDRQAASWARPSAERRGDSQGPPCGGSTGRGVPRQPGDRPRAPVHALESATAIGEETSAQDGLLLLDGVRERLALSPFLPPLRSSVALLAALLQRRKTGDGEREERQKQEDAGEEPAGRDAGTRRERGEEGEGAPSESDCDACGRGGAADTPKEDATRDQEEVKRLLAETADVRRQRALEDALQRLLRHQPIVSAVRISTAQAPLLEALMDVCPSPVDNPAAFSQLFPLFLSELGETFLRPPALFRDAASLAVGCRVLLELQLFFRASFVSLLWQDFARMRKFLCASLAAPSPAGRSGEGRNGEAAGREDAGREAQLEPDEAWKGAEANGATRETEHVAQEGRRGGGGEKVRREREKARTKPERRLFARSGSISSHRPQQVAVLCQYATATGIQIATPQPTLKCLQSEARGDCRRRSEGSWREGEGPQGDTRQQVGRSQEEQSPQRDEGNAAGGAEGEEDESKAENDSGKEEKGSDKRGESDGKDARVGLAGRNTEETRAPVLACACRSRPCLQCTCEHSPTAVLLRSLARLLNALVSIASSRASPALDRLQVWKVSLQTACVLIEDASCFLSHRSWLSPSPAAAACPPHCPAFESHGENASRDVGKSFWTAATHALRRMLLTLSTPPPPASPFAPSGSPFSPSAQAKGAEASSEGGRHRGARTRTDGAETGSAAALPSAFFFDRWILRIAAETLARPAPRHEPSARFYPFFVSVLDHYCSAGSERPAVIAHEAFCTLFDLSEDRFSRLDASLSPCPSLSASGDCASTRTRMQSVLPLVLRRCRAILQRFANPVPVGGEAGRASDRRGAGDLALGRSSPGAWTVPSALSRNPLQACGRSQLLLFVLSRLRSLRTSPLAFEAGEDEKAGEVSASAFEESGSRARLAGDPEGDDAEAVSLRVSTPQRRLTILRASGSKAHLLLLLPQLIACIGCDDRSVRREIQAALGSLCSELGIEEEASLGRLAACAAGVAAPGAKAGQ</sequence>
<feature type="compositionally biased region" description="Low complexity" evidence="1">
    <location>
        <begin position="721"/>
        <end position="743"/>
    </location>
</feature>
<feature type="region of interest" description="Disordered" evidence="1">
    <location>
        <begin position="1756"/>
        <end position="1803"/>
    </location>
</feature>
<feature type="region of interest" description="Disordered" evidence="1">
    <location>
        <begin position="3643"/>
        <end position="3686"/>
    </location>
</feature>
<feature type="compositionally biased region" description="Basic and acidic residues" evidence="1">
    <location>
        <begin position="33"/>
        <end position="48"/>
    </location>
</feature>
<feature type="domain" description="Mon2/Sec7/BIG1-like HUS" evidence="2">
    <location>
        <begin position="780"/>
        <end position="892"/>
    </location>
</feature>
<dbReference type="Pfam" id="PF12783">
    <property type="entry name" value="Sec7-like_HUS"/>
    <property type="match status" value="1"/>
</dbReference>
<feature type="compositionally biased region" description="Polar residues" evidence="1">
    <location>
        <begin position="2966"/>
        <end position="2975"/>
    </location>
</feature>
<feature type="compositionally biased region" description="Basic and acidic residues" evidence="1">
    <location>
        <begin position="3453"/>
        <end position="3464"/>
    </location>
</feature>
<feature type="compositionally biased region" description="Basic and acidic residues" evidence="1">
    <location>
        <begin position="1187"/>
        <end position="1225"/>
    </location>
</feature>
<feature type="compositionally biased region" description="Basic and acidic residues" evidence="1">
    <location>
        <begin position="3478"/>
        <end position="3502"/>
    </location>
</feature>
<feature type="compositionally biased region" description="Basic and acidic residues" evidence="1">
    <location>
        <begin position="3112"/>
        <end position="3145"/>
    </location>
</feature>
<feature type="compositionally biased region" description="Polar residues" evidence="1">
    <location>
        <begin position="696"/>
        <end position="714"/>
    </location>
</feature>